<organism evidence="1 2">
    <name type="scientific">Xylaria bambusicola</name>
    <dbReference type="NCBI Taxonomy" id="326684"/>
    <lineage>
        <taxon>Eukaryota</taxon>
        <taxon>Fungi</taxon>
        <taxon>Dikarya</taxon>
        <taxon>Ascomycota</taxon>
        <taxon>Pezizomycotina</taxon>
        <taxon>Sordariomycetes</taxon>
        <taxon>Xylariomycetidae</taxon>
        <taxon>Xylariales</taxon>
        <taxon>Xylariaceae</taxon>
        <taxon>Xylaria</taxon>
    </lineage>
</organism>
<evidence type="ECO:0000313" key="2">
    <source>
        <dbReference type="Proteomes" id="UP001305414"/>
    </source>
</evidence>
<sequence>MYVVHVDPGPVRPVKTRAAVPYYFETPKTAQKLELGSACVPTNPFESLCDEIHIKIFSSITVCAEPNTIAILLAYGHKAASANPMI</sequence>
<accession>A0AAN7UBS1</accession>
<name>A0AAN7UBS1_9PEZI</name>
<gene>
    <name evidence="1" type="ORF">RRF57_005190</name>
</gene>
<dbReference type="AlphaFoldDB" id="A0AAN7UBS1"/>
<evidence type="ECO:0000313" key="1">
    <source>
        <dbReference type="EMBL" id="KAK5629475.1"/>
    </source>
</evidence>
<protein>
    <submittedName>
        <fullName evidence="1">Uncharacterized protein</fullName>
    </submittedName>
</protein>
<dbReference type="EMBL" id="JAWHQM010000011">
    <property type="protein sequence ID" value="KAK5629475.1"/>
    <property type="molecule type" value="Genomic_DNA"/>
</dbReference>
<proteinExistence type="predicted"/>
<reference evidence="1 2" key="1">
    <citation type="submission" date="2023-10" db="EMBL/GenBank/DDBJ databases">
        <title>Draft genome sequence of Xylaria bambusicola isolate GMP-LS, the root and basal stem rot pathogen of sugarcane in Indonesia.</title>
        <authorList>
            <person name="Selvaraj P."/>
            <person name="Muralishankar V."/>
            <person name="Muruganantham S."/>
            <person name="Sp S."/>
            <person name="Haryani S."/>
            <person name="Lau K.J.X."/>
            <person name="Naqvi N.I."/>
        </authorList>
    </citation>
    <scope>NUCLEOTIDE SEQUENCE [LARGE SCALE GENOMIC DNA]</scope>
    <source>
        <strain evidence="1">GMP-LS</strain>
    </source>
</reference>
<keyword evidence="2" id="KW-1185">Reference proteome</keyword>
<dbReference type="Proteomes" id="UP001305414">
    <property type="component" value="Unassembled WGS sequence"/>
</dbReference>
<comment type="caution">
    <text evidence="1">The sequence shown here is derived from an EMBL/GenBank/DDBJ whole genome shotgun (WGS) entry which is preliminary data.</text>
</comment>